<feature type="non-terminal residue" evidence="2">
    <location>
        <position position="1"/>
    </location>
</feature>
<name>A0A382LW92_9ZZZZ</name>
<protein>
    <submittedName>
        <fullName evidence="2">Uncharacterized protein</fullName>
    </submittedName>
</protein>
<evidence type="ECO:0000256" key="1">
    <source>
        <dbReference type="SAM" id="Coils"/>
    </source>
</evidence>
<gene>
    <name evidence="2" type="ORF">METZ01_LOCUS293690</name>
</gene>
<evidence type="ECO:0000313" key="2">
    <source>
        <dbReference type="EMBL" id="SVC40836.1"/>
    </source>
</evidence>
<dbReference type="AlphaFoldDB" id="A0A382LW92"/>
<reference evidence="2" key="1">
    <citation type="submission" date="2018-05" db="EMBL/GenBank/DDBJ databases">
        <authorList>
            <person name="Lanie J.A."/>
            <person name="Ng W.-L."/>
            <person name="Kazmierczak K.M."/>
            <person name="Andrzejewski T.M."/>
            <person name="Davidsen T.M."/>
            <person name="Wayne K.J."/>
            <person name="Tettelin H."/>
            <person name="Glass J.I."/>
            <person name="Rusch D."/>
            <person name="Podicherti R."/>
            <person name="Tsui H.-C.T."/>
            <person name="Winkler M.E."/>
        </authorList>
    </citation>
    <scope>NUCLEOTIDE SEQUENCE</scope>
</reference>
<proteinExistence type="predicted"/>
<dbReference type="EMBL" id="UINC01089603">
    <property type="protein sequence ID" value="SVC40836.1"/>
    <property type="molecule type" value="Genomic_DNA"/>
</dbReference>
<keyword evidence="1" id="KW-0175">Coiled coil</keyword>
<sequence length="59" mass="6308">VADNLAKSVGLGTLSGEEAEFDADALKGLGLSRDRAEELCEDLQKEMVQEIRSVVANCL</sequence>
<feature type="coiled-coil region" evidence="1">
    <location>
        <begin position="26"/>
        <end position="53"/>
    </location>
</feature>
<organism evidence="2">
    <name type="scientific">marine metagenome</name>
    <dbReference type="NCBI Taxonomy" id="408172"/>
    <lineage>
        <taxon>unclassified sequences</taxon>
        <taxon>metagenomes</taxon>
        <taxon>ecological metagenomes</taxon>
    </lineage>
</organism>
<accession>A0A382LW92</accession>